<evidence type="ECO:0000256" key="10">
    <source>
        <dbReference type="ARBA" id="ARBA00023310"/>
    </source>
</evidence>
<dbReference type="NCBIfam" id="NF045934">
    <property type="entry name" value="MSC_0618_beta"/>
    <property type="match status" value="1"/>
</dbReference>
<feature type="domain" description="AAA+ ATPase" evidence="11">
    <location>
        <begin position="139"/>
        <end position="330"/>
    </location>
</feature>
<keyword evidence="10" id="KW-0066">ATP synthesis</keyword>
<evidence type="ECO:0000256" key="4">
    <source>
        <dbReference type="ARBA" id="ARBA00022741"/>
    </source>
</evidence>
<dbReference type="SUPFAM" id="SSF52540">
    <property type="entry name" value="P-loop containing nucleoside triphosphate hydrolases"/>
    <property type="match status" value="1"/>
</dbReference>
<name>A0ABY5TYE7_9BACT</name>
<keyword evidence="7" id="KW-0406">Ion transport</keyword>
<dbReference type="InterPro" id="IPR024034">
    <property type="entry name" value="ATPase_F1/V1_b/a_C"/>
</dbReference>
<dbReference type="RefSeq" id="WP_027123653.1">
    <property type="nucleotide sequence ID" value="NZ_CP103423.1"/>
</dbReference>
<dbReference type="Gene3D" id="3.40.50.300">
    <property type="entry name" value="P-loop containing nucleotide triphosphate hydrolases"/>
    <property type="match status" value="1"/>
</dbReference>
<evidence type="ECO:0000256" key="2">
    <source>
        <dbReference type="ARBA" id="ARBA00008936"/>
    </source>
</evidence>
<evidence type="ECO:0000259" key="11">
    <source>
        <dbReference type="SMART" id="SM00382"/>
    </source>
</evidence>
<comment type="subcellular location">
    <subcellularLocation>
        <location evidence="1">Membrane</location>
    </subcellularLocation>
</comment>
<keyword evidence="5" id="KW-0067">ATP-binding</keyword>
<dbReference type="InterPro" id="IPR000194">
    <property type="entry name" value="ATPase_F1/V1/A1_a/bsu_nucl-bd"/>
</dbReference>
<dbReference type="PANTHER" id="PTHR15184:SF71">
    <property type="entry name" value="ATP SYNTHASE SUBUNIT BETA, MITOCHONDRIAL"/>
    <property type="match status" value="1"/>
</dbReference>
<evidence type="ECO:0000256" key="8">
    <source>
        <dbReference type="ARBA" id="ARBA00023136"/>
    </source>
</evidence>
<keyword evidence="13" id="KW-1185">Reference proteome</keyword>
<organism evidence="12 13">
    <name type="scientific">Mesomycoplasma molare</name>
    <dbReference type="NCBI Taxonomy" id="171288"/>
    <lineage>
        <taxon>Bacteria</taxon>
        <taxon>Bacillati</taxon>
        <taxon>Mycoplasmatota</taxon>
        <taxon>Mycoplasmoidales</taxon>
        <taxon>Metamycoplasmataceae</taxon>
        <taxon>Mesomycoplasma</taxon>
    </lineage>
</organism>
<dbReference type="PANTHER" id="PTHR15184">
    <property type="entry name" value="ATP SYNTHASE"/>
    <property type="match status" value="1"/>
</dbReference>
<proteinExistence type="inferred from homology"/>
<dbReference type="InterPro" id="IPR003593">
    <property type="entry name" value="AAA+_ATPase"/>
</dbReference>
<evidence type="ECO:0000256" key="9">
    <source>
        <dbReference type="ARBA" id="ARBA00023196"/>
    </source>
</evidence>
<dbReference type="InterPro" id="IPR027417">
    <property type="entry name" value="P-loop_NTPase"/>
</dbReference>
<keyword evidence="4" id="KW-0547">Nucleotide-binding</keyword>
<gene>
    <name evidence="12" type="ORF">NX772_01680</name>
</gene>
<keyword evidence="8" id="KW-0472">Membrane</keyword>
<evidence type="ECO:0000256" key="1">
    <source>
        <dbReference type="ARBA" id="ARBA00004370"/>
    </source>
</evidence>
<dbReference type="SMART" id="SM00382">
    <property type="entry name" value="AAA"/>
    <property type="match status" value="1"/>
</dbReference>
<keyword evidence="9" id="KW-0139">CF(1)</keyword>
<keyword evidence="6" id="KW-1278">Translocase</keyword>
<sequence length="467" mass="52777">MKGKIIKISSDIIEVRFSNEIKIELEIGKILYDETKDNLLLIEKIISENLIRAIIISSKSNLYINQELILANSKLKVPVGENTKGNIFNIKGESLNNPNLQFEFIDMDSTINKQNFKNTEKVFLETGIKVIDFFTPIFKGAKLGIFGGAGVGKTILMKELIFNLSNNKTNSDKKITPIFIGSGERIREGQELLEELKEAQFLDKSIVFISQMNETPGSRNKIIPYGITAAEYLRDNNKEDILLFIDNIYRFIQAGNELSASLGKKPSSAGYQPTLNSEVAYIEERLNQNQNGSITSFQTVFLPMDDINDPGSTAVFSHLDSVLVLSRDIASSDIFPAFDALNSNSNLTTVENIGEKHFHVLSETKRILQKYNELKEIILILGIENLDYENWVIAKKALQLINFFSQKLNAASNFIKEKGDFVPLKDTIESVKKINEGLYLKRDPEEFFYIKSTNELLTDEELDKKNA</sequence>
<dbReference type="Proteomes" id="UP001058364">
    <property type="component" value="Chromosome"/>
</dbReference>
<reference evidence="12" key="1">
    <citation type="submission" date="2022-08" db="EMBL/GenBank/DDBJ databases">
        <title>Complete genome sequence of Mycoplasma molare type strain H 542.</title>
        <authorList>
            <person name="Spergser J."/>
        </authorList>
    </citation>
    <scope>NUCLEOTIDE SEQUENCE</scope>
    <source>
        <strain evidence="12">H 542</strain>
    </source>
</reference>
<evidence type="ECO:0000256" key="3">
    <source>
        <dbReference type="ARBA" id="ARBA00022448"/>
    </source>
</evidence>
<evidence type="ECO:0000256" key="7">
    <source>
        <dbReference type="ARBA" id="ARBA00023065"/>
    </source>
</evidence>
<evidence type="ECO:0000313" key="13">
    <source>
        <dbReference type="Proteomes" id="UP001058364"/>
    </source>
</evidence>
<dbReference type="Pfam" id="PF00006">
    <property type="entry name" value="ATP-synt_ab"/>
    <property type="match status" value="1"/>
</dbReference>
<dbReference type="SUPFAM" id="SSF47917">
    <property type="entry name" value="C-terminal domain of alpha and beta subunits of F1 ATP synthase"/>
    <property type="match status" value="1"/>
</dbReference>
<accession>A0ABY5TYE7</accession>
<comment type="similarity">
    <text evidence="2">Belongs to the ATPase alpha/beta chains family.</text>
</comment>
<protein>
    <submittedName>
        <fullName evidence="12">F0F1 ATP synthase subunit beta</fullName>
    </submittedName>
</protein>
<dbReference type="InterPro" id="IPR050053">
    <property type="entry name" value="ATPase_alpha/beta_chains"/>
</dbReference>
<keyword evidence="3" id="KW-0813">Transport</keyword>
<dbReference type="EMBL" id="CP103423">
    <property type="protein sequence ID" value="UWD34601.1"/>
    <property type="molecule type" value="Genomic_DNA"/>
</dbReference>
<evidence type="ECO:0000256" key="6">
    <source>
        <dbReference type="ARBA" id="ARBA00022967"/>
    </source>
</evidence>
<evidence type="ECO:0000313" key="12">
    <source>
        <dbReference type="EMBL" id="UWD34601.1"/>
    </source>
</evidence>
<dbReference type="Gene3D" id="1.10.1140.10">
    <property type="entry name" value="Bovine Mitochondrial F1-atpase, Atp Synthase Beta Chain, Chain D, domain 3"/>
    <property type="match status" value="1"/>
</dbReference>
<evidence type="ECO:0000256" key="5">
    <source>
        <dbReference type="ARBA" id="ARBA00022840"/>
    </source>
</evidence>